<name>A0A1E8FIT1_9ALTE</name>
<dbReference type="STRING" id="1856405.BFC17_11180"/>
<gene>
    <name evidence="1" type="ORF">BFC17_11180</name>
</gene>
<accession>A0A1E8FIT1</accession>
<evidence type="ECO:0000313" key="2">
    <source>
        <dbReference type="Proteomes" id="UP000176037"/>
    </source>
</evidence>
<evidence type="ECO:0000313" key="1">
    <source>
        <dbReference type="EMBL" id="OFI35835.1"/>
    </source>
</evidence>
<dbReference type="EMBL" id="MJIC01000006">
    <property type="protein sequence ID" value="OFI35835.1"/>
    <property type="molecule type" value="Genomic_DNA"/>
</dbReference>
<dbReference type="Proteomes" id="UP000176037">
    <property type="component" value="Unassembled WGS sequence"/>
</dbReference>
<protein>
    <submittedName>
        <fullName evidence="1">Uncharacterized protein</fullName>
    </submittedName>
</protein>
<organism evidence="1 2">
    <name type="scientific">Alteromonas lipolytica</name>
    <dbReference type="NCBI Taxonomy" id="1856405"/>
    <lineage>
        <taxon>Bacteria</taxon>
        <taxon>Pseudomonadati</taxon>
        <taxon>Pseudomonadota</taxon>
        <taxon>Gammaproteobacteria</taxon>
        <taxon>Alteromonadales</taxon>
        <taxon>Alteromonadaceae</taxon>
        <taxon>Alteromonas/Salinimonas group</taxon>
        <taxon>Alteromonas</taxon>
    </lineage>
</organism>
<reference evidence="1 2" key="1">
    <citation type="submission" date="2016-09" db="EMBL/GenBank/DDBJ databases">
        <title>Alteromonas lipolytica, a new species isolated from sea water.</title>
        <authorList>
            <person name="Wu Y.-H."/>
            <person name="Cheng H."/>
            <person name="Xu X.-W."/>
        </authorList>
    </citation>
    <scope>NUCLEOTIDE SEQUENCE [LARGE SCALE GENOMIC DNA]</scope>
    <source>
        <strain evidence="1 2">JW12</strain>
    </source>
</reference>
<keyword evidence="2" id="KW-1185">Reference proteome</keyword>
<comment type="caution">
    <text evidence="1">The sequence shown here is derived from an EMBL/GenBank/DDBJ whole genome shotgun (WGS) entry which is preliminary data.</text>
</comment>
<sequence>MTTAITYQSDSNIVQFPQRIARNAGANKGWSYLLSNSVAFQKDVDYAIRIQKPDQEKVPAWIRRLITSGQCRSIYVEDLVLTPEERVSIKQLCEQYAVSLVAVSVNDKDAGNILQGPW</sequence>
<dbReference type="AlphaFoldDB" id="A0A1E8FIT1"/>
<dbReference type="RefSeq" id="WP_070175075.1">
    <property type="nucleotide sequence ID" value="NZ_BMJR01000008.1"/>
</dbReference>
<proteinExistence type="predicted"/>